<reference evidence="1" key="3">
    <citation type="submission" date="2010-09" db="EMBL/GenBank/DDBJ databases">
        <title>Annotation of Gaeumannomyces graminis var. tritici R3-111a-1.</title>
        <authorList>
            <consortium name="The Broad Institute Genome Sequencing Platform"/>
            <person name="Ma L.-J."/>
            <person name="Dead R."/>
            <person name="Young S.K."/>
            <person name="Zeng Q."/>
            <person name="Gargeya S."/>
            <person name="Fitzgerald M."/>
            <person name="Haas B."/>
            <person name="Abouelleil A."/>
            <person name="Alvarado L."/>
            <person name="Arachchi H.M."/>
            <person name="Berlin A."/>
            <person name="Brown A."/>
            <person name="Chapman S.B."/>
            <person name="Chen Z."/>
            <person name="Dunbar C."/>
            <person name="Freedman E."/>
            <person name="Gearin G."/>
            <person name="Gellesch M."/>
            <person name="Goldberg J."/>
            <person name="Griggs A."/>
            <person name="Gujja S."/>
            <person name="Heiman D."/>
            <person name="Howarth C."/>
            <person name="Larson L."/>
            <person name="Lui A."/>
            <person name="MacDonald P.J.P."/>
            <person name="Mehta T."/>
            <person name="Montmayeur A."/>
            <person name="Murphy C."/>
            <person name="Neiman D."/>
            <person name="Pearson M."/>
            <person name="Priest M."/>
            <person name="Roberts A."/>
            <person name="Saif S."/>
            <person name="Shea T."/>
            <person name="Shenoy N."/>
            <person name="Sisk P."/>
            <person name="Stolte C."/>
            <person name="Sykes S."/>
            <person name="Yandava C."/>
            <person name="Wortman J."/>
            <person name="Nusbaum C."/>
            <person name="Birren B."/>
        </authorList>
    </citation>
    <scope>NUCLEOTIDE SEQUENCE</scope>
    <source>
        <strain evidence="1">R3-111a-1</strain>
    </source>
</reference>
<dbReference type="EMBL" id="GL385398">
    <property type="protein sequence ID" value="EJT74792.1"/>
    <property type="molecule type" value="Genomic_DNA"/>
</dbReference>
<gene>
    <name evidence="2" type="primary">20349088</name>
    <name evidence="1" type="ORF">GGTG_08630</name>
</gene>
<dbReference type="HOGENOM" id="CLU_2904322_0_0_1"/>
<evidence type="ECO:0000313" key="3">
    <source>
        <dbReference type="Proteomes" id="UP000006039"/>
    </source>
</evidence>
<dbReference type="RefSeq" id="XP_009224736.1">
    <property type="nucleotide sequence ID" value="XM_009226472.1"/>
</dbReference>
<keyword evidence="3" id="KW-1185">Reference proteome</keyword>
<evidence type="ECO:0000313" key="1">
    <source>
        <dbReference type="EMBL" id="EJT74792.1"/>
    </source>
</evidence>
<sequence>MGADGSHPLRLPLSAEGGSVGSLSWVASWVTNQPRRPWMPSDYATIWGDPGMFSRLAAAGGV</sequence>
<reference evidence="2" key="4">
    <citation type="journal article" date="2015" name="G3 (Bethesda)">
        <title>Genome sequences of three phytopathogenic species of the Magnaporthaceae family of fungi.</title>
        <authorList>
            <person name="Okagaki L.H."/>
            <person name="Nunes C.C."/>
            <person name="Sailsbery J."/>
            <person name="Clay B."/>
            <person name="Brown D."/>
            <person name="John T."/>
            <person name="Oh Y."/>
            <person name="Young N."/>
            <person name="Fitzgerald M."/>
            <person name="Haas B.J."/>
            <person name="Zeng Q."/>
            <person name="Young S."/>
            <person name="Adiconis X."/>
            <person name="Fan L."/>
            <person name="Levin J.Z."/>
            <person name="Mitchell T.K."/>
            <person name="Okubara P.A."/>
            <person name="Farman M.L."/>
            <person name="Kohn L.M."/>
            <person name="Birren B."/>
            <person name="Ma L.-J."/>
            <person name="Dean R.A."/>
        </authorList>
    </citation>
    <scope>NUCLEOTIDE SEQUENCE</scope>
    <source>
        <strain evidence="2">R3-111a-1</strain>
    </source>
</reference>
<reference evidence="1" key="2">
    <citation type="submission" date="2010-07" db="EMBL/GenBank/DDBJ databases">
        <authorList>
            <consortium name="The Broad Institute Genome Sequencing Platform"/>
            <consortium name="Broad Institute Genome Sequencing Center for Infectious Disease"/>
            <person name="Ma L.-J."/>
            <person name="Dead R."/>
            <person name="Young S."/>
            <person name="Zeng Q."/>
            <person name="Koehrsen M."/>
            <person name="Alvarado L."/>
            <person name="Berlin A."/>
            <person name="Chapman S.B."/>
            <person name="Chen Z."/>
            <person name="Freedman E."/>
            <person name="Gellesch M."/>
            <person name="Goldberg J."/>
            <person name="Griggs A."/>
            <person name="Gujja S."/>
            <person name="Heilman E.R."/>
            <person name="Heiman D."/>
            <person name="Hepburn T."/>
            <person name="Howarth C."/>
            <person name="Jen D."/>
            <person name="Larson L."/>
            <person name="Mehta T."/>
            <person name="Neiman D."/>
            <person name="Pearson M."/>
            <person name="Roberts A."/>
            <person name="Saif S."/>
            <person name="Shea T."/>
            <person name="Shenoy N."/>
            <person name="Sisk P."/>
            <person name="Stolte C."/>
            <person name="Sykes S."/>
            <person name="Walk T."/>
            <person name="White J."/>
            <person name="Yandava C."/>
            <person name="Haas B."/>
            <person name="Nusbaum C."/>
            <person name="Birren B."/>
        </authorList>
    </citation>
    <scope>NUCLEOTIDE SEQUENCE</scope>
    <source>
        <strain evidence="1">R3-111a-1</strain>
    </source>
</reference>
<reference evidence="3" key="1">
    <citation type="submission" date="2010-07" db="EMBL/GenBank/DDBJ databases">
        <title>The genome sequence of Gaeumannomyces graminis var. tritici strain R3-111a-1.</title>
        <authorList>
            <consortium name="The Broad Institute Genome Sequencing Platform"/>
            <person name="Ma L.-J."/>
            <person name="Dead R."/>
            <person name="Young S."/>
            <person name="Zeng Q."/>
            <person name="Koehrsen M."/>
            <person name="Alvarado L."/>
            <person name="Berlin A."/>
            <person name="Chapman S.B."/>
            <person name="Chen Z."/>
            <person name="Freedman E."/>
            <person name="Gellesch M."/>
            <person name="Goldberg J."/>
            <person name="Griggs A."/>
            <person name="Gujja S."/>
            <person name="Heilman E.R."/>
            <person name="Heiman D."/>
            <person name="Hepburn T."/>
            <person name="Howarth C."/>
            <person name="Jen D."/>
            <person name="Larson L."/>
            <person name="Mehta T."/>
            <person name="Neiman D."/>
            <person name="Pearson M."/>
            <person name="Roberts A."/>
            <person name="Saif S."/>
            <person name="Shea T."/>
            <person name="Shenoy N."/>
            <person name="Sisk P."/>
            <person name="Stolte C."/>
            <person name="Sykes S."/>
            <person name="Walk T."/>
            <person name="White J."/>
            <person name="Yandava C."/>
            <person name="Haas B."/>
            <person name="Nusbaum C."/>
            <person name="Birren B."/>
        </authorList>
    </citation>
    <scope>NUCLEOTIDE SEQUENCE [LARGE SCALE GENOMIC DNA]</scope>
    <source>
        <strain evidence="3">R3-111a-1</strain>
    </source>
</reference>
<dbReference type="Proteomes" id="UP000006039">
    <property type="component" value="Unassembled WGS sequence"/>
</dbReference>
<accession>J3P544</accession>
<dbReference type="GeneID" id="20349088"/>
<evidence type="ECO:0000313" key="2">
    <source>
        <dbReference type="EnsemblFungi" id="EJT74792"/>
    </source>
</evidence>
<protein>
    <submittedName>
        <fullName evidence="1 2">Uncharacterized protein</fullName>
    </submittedName>
</protein>
<organism evidence="1">
    <name type="scientific">Gaeumannomyces tritici (strain R3-111a-1)</name>
    <name type="common">Wheat and barley take-all root rot fungus</name>
    <name type="synonym">Gaeumannomyces graminis var. tritici</name>
    <dbReference type="NCBI Taxonomy" id="644352"/>
    <lineage>
        <taxon>Eukaryota</taxon>
        <taxon>Fungi</taxon>
        <taxon>Dikarya</taxon>
        <taxon>Ascomycota</taxon>
        <taxon>Pezizomycotina</taxon>
        <taxon>Sordariomycetes</taxon>
        <taxon>Sordariomycetidae</taxon>
        <taxon>Magnaporthales</taxon>
        <taxon>Magnaporthaceae</taxon>
        <taxon>Gaeumannomyces</taxon>
    </lineage>
</organism>
<proteinExistence type="predicted"/>
<reference evidence="2" key="5">
    <citation type="submission" date="2018-04" db="UniProtKB">
        <authorList>
            <consortium name="EnsemblFungi"/>
        </authorList>
    </citation>
    <scope>IDENTIFICATION</scope>
    <source>
        <strain evidence="2">R3-111a-1</strain>
    </source>
</reference>
<name>J3P544_GAET3</name>
<dbReference type="VEuPathDB" id="FungiDB:GGTG_08630"/>
<dbReference type="EnsemblFungi" id="EJT74792">
    <property type="protein sequence ID" value="EJT74792"/>
    <property type="gene ID" value="GGTG_08630"/>
</dbReference>
<dbReference type="AlphaFoldDB" id="J3P544"/>